<feature type="transmembrane region" description="Helical" evidence="8">
    <location>
        <begin position="20"/>
        <end position="41"/>
    </location>
</feature>
<keyword evidence="7 8" id="KW-0472">Membrane</keyword>
<protein>
    <recommendedName>
        <fullName evidence="11">L-alanine exporter AlaE</fullName>
    </recommendedName>
</protein>
<sequence length="149" mass="16910">MGTRLLEKVGREVVADTLALFLFSLAGFLFTIFYEMLIIGISVQQWLGIRIVYNTIRALTAVPLARFNRFLRRRFVKESSNWWVKPAVDTLSVWLYQLPIYIVSAAVVGMSSGQVLAGCAFDLIEYVAVGWTYGPLLTWSRARLRVGKE</sequence>
<proteinExistence type="predicted"/>
<evidence type="ECO:0000256" key="5">
    <source>
        <dbReference type="ARBA" id="ARBA00022970"/>
    </source>
</evidence>
<dbReference type="Proteomes" id="UP000179275">
    <property type="component" value="Unassembled WGS sequence"/>
</dbReference>
<dbReference type="EMBL" id="MFUG01000015">
    <property type="protein sequence ID" value="OGI75838.1"/>
    <property type="molecule type" value="Genomic_DNA"/>
</dbReference>
<dbReference type="GO" id="GO:0016020">
    <property type="term" value="C:membrane"/>
    <property type="evidence" value="ECO:0007669"/>
    <property type="project" value="InterPro"/>
</dbReference>
<evidence type="ECO:0000256" key="8">
    <source>
        <dbReference type="SAM" id="Phobius"/>
    </source>
</evidence>
<evidence type="ECO:0000256" key="6">
    <source>
        <dbReference type="ARBA" id="ARBA00022989"/>
    </source>
</evidence>
<name>A0A1F6W1N7_9BACT</name>
<reference evidence="9 10" key="1">
    <citation type="journal article" date="2016" name="Nat. Commun.">
        <title>Thousands of microbial genomes shed light on interconnected biogeochemical processes in an aquifer system.</title>
        <authorList>
            <person name="Anantharaman K."/>
            <person name="Brown C.T."/>
            <person name="Hug L.A."/>
            <person name="Sharon I."/>
            <person name="Castelle C.J."/>
            <person name="Probst A.J."/>
            <person name="Thomas B.C."/>
            <person name="Singh A."/>
            <person name="Wilkins M.J."/>
            <person name="Karaoz U."/>
            <person name="Brodie E.L."/>
            <person name="Williams K.H."/>
            <person name="Hubbard S.S."/>
            <person name="Banfield J.F."/>
        </authorList>
    </citation>
    <scope>NUCLEOTIDE SEQUENCE [LARGE SCALE GENOMIC DNA]</scope>
</reference>
<accession>A0A1F6W1N7</accession>
<keyword evidence="4 8" id="KW-0812">Transmembrane</keyword>
<dbReference type="GO" id="GO:0034639">
    <property type="term" value="F:L-amino acid efflux transmembrane transporter activity"/>
    <property type="evidence" value="ECO:0007669"/>
    <property type="project" value="InterPro"/>
</dbReference>
<keyword evidence="6 8" id="KW-1133">Transmembrane helix</keyword>
<keyword evidence="5" id="KW-0029">Amino-acid transport</keyword>
<gene>
    <name evidence="9" type="ORF">A3C67_02075</name>
</gene>
<dbReference type="STRING" id="1801756.A3C67_02075"/>
<comment type="caution">
    <text evidence="9">The sequence shown here is derived from an EMBL/GenBank/DDBJ whole genome shotgun (WGS) entry which is preliminary data.</text>
</comment>
<evidence type="ECO:0000256" key="2">
    <source>
        <dbReference type="ARBA" id="ARBA00022475"/>
    </source>
</evidence>
<organism evidence="9 10">
    <name type="scientific">Candidatus Nomurabacteria bacterium RIFCSPHIGHO2_02_FULL_42_19</name>
    <dbReference type="NCBI Taxonomy" id="1801756"/>
    <lineage>
        <taxon>Bacteria</taxon>
        <taxon>Candidatus Nomuraibacteriota</taxon>
    </lineage>
</organism>
<evidence type="ECO:0000256" key="7">
    <source>
        <dbReference type="ARBA" id="ARBA00023136"/>
    </source>
</evidence>
<dbReference type="InterPro" id="IPR010574">
    <property type="entry name" value="Ala_export_AlaE"/>
</dbReference>
<evidence type="ECO:0000256" key="3">
    <source>
        <dbReference type="ARBA" id="ARBA00022519"/>
    </source>
</evidence>
<dbReference type="AlphaFoldDB" id="A0A1F6W1N7"/>
<evidence type="ECO:0000256" key="1">
    <source>
        <dbReference type="ARBA" id="ARBA00022448"/>
    </source>
</evidence>
<evidence type="ECO:0008006" key="11">
    <source>
        <dbReference type="Google" id="ProtNLM"/>
    </source>
</evidence>
<evidence type="ECO:0000256" key="4">
    <source>
        <dbReference type="ARBA" id="ARBA00022692"/>
    </source>
</evidence>
<feature type="transmembrane region" description="Helical" evidence="8">
    <location>
        <begin position="47"/>
        <end position="67"/>
    </location>
</feature>
<evidence type="ECO:0000313" key="9">
    <source>
        <dbReference type="EMBL" id="OGI75838.1"/>
    </source>
</evidence>
<keyword evidence="2" id="KW-1003">Cell membrane</keyword>
<evidence type="ECO:0000313" key="10">
    <source>
        <dbReference type="Proteomes" id="UP000179275"/>
    </source>
</evidence>
<keyword evidence="1" id="KW-0813">Transport</keyword>
<keyword evidence="3" id="KW-0997">Cell inner membrane</keyword>
<dbReference type="Pfam" id="PF06610">
    <property type="entry name" value="AlaE"/>
    <property type="match status" value="1"/>
</dbReference>